<organism evidence="1">
    <name type="scientific">Rhipicephalus zambeziensis</name>
    <dbReference type="NCBI Taxonomy" id="60191"/>
    <lineage>
        <taxon>Eukaryota</taxon>
        <taxon>Metazoa</taxon>
        <taxon>Ecdysozoa</taxon>
        <taxon>Arthropoda</taxon>
        <taxon>Chelicerata</taxon>
        <taxon>Arachnida</taxon>
        <taxon>Acari</taxon>
        <taxon>Parasitiformes</taxon>
        <taxon>Ixodida</taxon>
        <taxon>Ixodoidea</taxon>
        <taxon>Ixodidae</taxon>
        <taxon>Rhipicephalinae</taxon>
        <taxon>Rhipicephalus</taxon>
        <taxon>Rhipicephalus</taxon>
    </lineage>
</organism>
<protein>
    <submittedName>
        <fullName evidence="1">Uncharacterized protein</fullName>
    </submittedName>
</protein>
<dbReference type="EMBL" id="GFPF01001497">
    <property type="protein sequence ID" value="MAA12643.1"/>
    <property type="molecule type" value="Transcribed_RNA"/>
</dbReference>
<dbReference type="AlphaFoldDB" id="A0A224YEP5"/>
<proteinExistence type="predicted"/>
<accession>A0A224YEP5</accession>
<name>A0A224YEP5_9ACAR</name>
<reference evidence="1" key="1">
    <citation type="journal article" date="2017" name="Parasit. Vectors">
        <title>Sialotranscriptomics of Rhipicephalus zambeziensis reveals intricate expression profiles of secretory proteins and suggests tight temporal transcriptional regulation during blood-feeding.</title>
        <authorList>
            <person name="de Castro M.H."/>
            <person name="de Klerk D."/>
            <person name="Pienaar R."/>
            <person name="Rees D.J.G."/>
            <person name="Mans B.J."/>
        </authorList>
    </citation>
    <scope>NUCLEOTIDE SEQUENCE</scope>
    <source>
        <tissue evidence="1">Salivary glands</tissue>
    </source>
</reference>
<sequence>MIIFQRLTIVSVATIFFSDVSNMLTCLFTNSFFSNIYASPAVMHNLHVLNIGHQGSAVIRALNSCMFIQSRSACLSFRFPVIPLENSAVIF</sequence>
<evidence type="ECO:0000313" key="1">
    <source>
        <dbReference type="EMBL" id="MAA12643.1"/>
    </source>
</evidence>